<dbReference type="OMA" id="ITERGHA"/>
<dbReference type="EMBL" id="CH981527">
    <property type="protein sequence ID" value="EDK45492.1"/>
    <property type="molecule type" value="Genomic_DNA"/>
</dbReference>
<dbReference type="STRING" id="379508.A5E234"/>
<evidence type="ECO:0000256" key="1">
    <source>
        <dbReference type="ARBA" id="ARBA00004123"/>
    </source>
</evidence>
<dbReference type="AlphaFoldDB" id="A5E234"/>
<dbReference type="Proteomes" id="UP000001996">
    <property type="component" value="Unassembled WGS sequence"/>
</dbReference>
<dbReference type="VEuPathDB" id="FungiDB:LELG_03671"/>
<keyword evidence="5" id="KW-0238">DNA-binding</keyword>
<keyword evidence="6" id="KW-0804">Transcription</keyword>
<sequence>MSVQFIPEAVKYKKLEPTVESILTSLFLHVASAGESGTATSACFLREAITLAQVMGLDRKETYETCDTAANNHRFKKIYYLLVVTERFLSLEQALPVLLEPSIPLPSLENEEYPLLLYGFRELVKIFAIPGKSIFDRVRSVKNDASSRALICKIQSQLQQINILNDAPDIQKANIVLSKYWMMAWTWNVSETNRLVDENVACLSHEFPIKIARDFCQDSATLPLESFQFNGPGVCFKMLTIAKTLIKSNAITTSSAAQYYLRLIYERLSRLNFDLQPFGKDYETIVEIINSCTNL</sequence>
<keyword evidence="3" id="KW-0862">Zinc</keyword>
<organism evidence="9 10">
    <name type="scientific">Lodderomyces elongisporus (strain ATCC 11503 / CBS 2605 / JCM 1781 / NBRC 1676 / NRRL YB-4239)</name>
    <name type="common">Yeast</name>
    <name type="synonym">Saccharomyces elongisporus</name>
    <dbReference type="NCBI Taxonomy" id="379508"/>
    <lineage>
        <taxon>Eukaryota</taxon>
        <taxon>Fungi</taxon>
        <taxon>Dikarya</taxon>
        <taxon>Ascomycota</taxon>
        <taxon>Saccharomycotina</taxon>
        <taxon>Pichiomycetes</taxon>
        <taxon>Debaryomycetaceae</taxon>
        <taxon>Candida/Lodderomyces clade</taxon>
        <taxon>Lodderomyces</taxon>
    </lineage>
</organism>
<dbReference type="InParanoid" id="A5E234"/>
<gene>
    <name evidence="9" type="ORF">LELG_03671</name>
</gene>
<name>A5E234_LODEL</name>
<keyword evidence="4" id="KW-0805">Transcription regulation</keyword>
<protein>
    <recommendedName>
        <fullName evidence="8">Xylanolytic transcriptional activator regulatory domain-containing protein</fullName>
    </recommendedName>
</protein>
<evidence type="ECO:0000256" key="2">
    <source>
        <dbReference type="ARBA" id="ARBA00022723"/>
    </source>
</evidence>
<dbReference type="PANTHER" id="PTHR31668">
    <property type="entry name" value="GLUCOSE TRANSPORT TRANSCRIPTION REGULATOR RGT1-RELATED-RELATED"/>
    <property type="match status" value="1"/>
</dbReference>
<keyword evidence="10" id="KW-1185">Reference proteome</keyword>
<evidence type="ECO:0000313" key="10">
    <source>
        <dbReference type="Proteomes" id="UP000001996"/>
    </source>
</evidence>
<evidence type="ECO:0000256" key="3">
    <source>
        <dbReference type="ARBA" id="ARBA00022833"/>
    </source>
</evidence>
<proteinExistence type="predicted"/>
<keyword evidence="2" id="KW-0479">Metal-binding</keyword>
<feature type="domain" description="Xylanolytic transcriptional activator regulatory" evidence="8">
    <location>
        <begin position="41"/>
        <end position="120"/>
    </location>
</feature>
<dbReference type="InterPro" id="IPR007219">
    <property type="entry name" value="XnlR_reg_dom"/>
</dbReference>
<comment type="subcellular location">
    <subcellularLocation>
        <location evidence="1">Nucleus</location>
    </subcellularLocation>
</comment>
<evidence type="ECO:0000256" key="4">
    <source>
        <dbReference type="ARBA" id="ARBA00023015"/>
    </source>
</evidence>
<dbReference type="InterPro" id="IPR050797">
    <property type="entry name" value="Carb_Metab_Trans_Reg"/>
</dbReference>
<dbReference type="HOGENOM" id="CLU_943567_0_0_1"/>
<dbReference type="GO" id="GO:0003677">
    <property type="term" value="F:DNA binding"/>
    <property type="evidence" value="ECO:0007669"/>
    <property type="project" value="UniProtKB-KW"/>
</dbReference>
<dbReference type="PANTHER" id="PTHR31668:SF18">
    <property type="entry name" value="MALTOSE FERMENTATION REGULATORY PROTEIN MAL13-RELATED"/>
    <property type="match status" value="1"/>
</dbReference>
<accession>A5E234</accession>
<evidence type="ECO:0000256" key="6">
    <source>
        <dbReference type="ARBA" id="ARBA00023163"/>
    </source>
</evidence>
<dbReference type="GO" id="GO:0008270">
    <property type="term" value="F:zinc ion binding"/>
    <property type="evidence" value="ECO:0007669"/>
    <property type="project" value="InterPro"/>
</dbReference>
<dbReference type="CDD" id="cd12148">
    <property type="entry name" value="fungal_TF_MHR"/>
    <property type="match status" value="1"/>
</dbReference>
<evidence type="ECO:0000259" key="8">
    <source>
        <dbReference type="SMART" id="SM00906"/>
    </source>
</evidence>
<dbReference type="GO" id="GO:0006351">
    <property type="term" value="P:DNA-templated transcription"/>
    <property type="evidence" value="ECO:0007669"/>
    <property type="project" value="InterPro"/>
</dbReference>
<dbReference type="SMART" id="SM00906">
    <property type="entry name" value="Fungal_trans"/>
    <property type="match status" value="1"/>
</dbReference>
<dbReference type="eggNOG" id="ENOG502S2FW">
    <property type="taxonomic scope" value="Eukaryota"/>
</dbReference>
<evidence type="ECO:0000256" key="7">
    <source>
        <dbReference type="ARBA" id="ARBA00023242"/>
    </source>
</evidence>
<dbReference type="GO" id="GO:0005634">
    <property type="term" value="C:nucleus"/>
    <property type="evidence" value="ECO:0007669"/>
    <property type="project" value="UniProtKB-SubCell"/>
</dbReference>
<dbReference type="OrthoDB" id="2740448at2759"/>
<evidence type="ECO:0000256" key="5">
    <source>
        <dbReference type="ARBA" id="ARBA00023125"/>
    </source>
</evidence>
<reference evidence="9 10" key="1">
    <citation type="journal article" date="2009" name="Nature">
        <title>Evolution of pathogenicity and sexual reproduction in eight Candida genomes.</title>
        <authorList>
            <person name="Butler G."/>
            <person name="Rasmussen M.D."/>
            <person name="Lin M.F."/>
            <person name="Santos M.A."/>
            <person name="Sakthikumar S."/>
            <person name="Munro C.A."/>
            <person name="Rheinbay E."/>
            <person name="Grabherr M."/>
            <person name="Forche A."/>
            <person name="Reedy J.L."/>
            <person name="Agrafioti I."/>
            <person name="Arnaud M.B."/>
            <person name="Bates S."/>
            <person name="Brown A.J."/>
            <person name="Brunke S."/>
            <person name="Costanzo M.C."/>
            <person name="Fitzpatrick D.A."/>
            <person name="de Groot P.W."/>
            <person name="Harris D."/>
            <person name="Hoyer L.L."/>
            <person name="Hube B."/>
            <person name="Klis F.M."/>
            <person name="Kodira C."/>
            <person name="Lennard N."/>
            <person name="Logue M.E."/>
            <person name="Martin R."/>
            <person name="Neiman A.M."/>
            <person name="Nikolaou E."/>
            <person name="Quail M.A."/>
            <person name="Quinn J."/>
            <person name="Santos M.C."/>
            <person name="Schmitzberger F.F."/>
            <person name="Sherlock G."/>
            <person name="Shah P."/>
            <person name="Silverstein K.A."/>
            <person name="Skrzypek M.S."/>
            <person name="Soll D."/>
            <person name="Staggs R."/>
            <person name="Stansfield I."/>
            <person name="Stumpf M.P."/>
            <person name="Sudbery P.E."/>
            <person name="Srikantha T."/>
            <person name="Zeng Q."/>
            <person name="Berman J."/>
            <person name="Berriman M."/>
            <person name="Heitman J."/>
            <person name="Gow N.A."/>
            <person name="Lorenz M.C."/>
            <person name="Birren B.W."/>
            <person name="Kellis M."/>
            <person name="Cuomo C.A."/>
        </authorList>
    </citation>
    <scope>NUCLEOTIDE SEQUENCE [LARGE SCALE GENOMIC DNA]</scope>
    <source>
        <strain evidence="10">ATCC 11503 / BCRC 21390 / CBS 2605 / JCM 1781 / NBRC 1676 / NRRL YB-4239</strain>
    </source>
</reference>
<evidence type="ECO:0000313" key="9">
    <source>
        <dbReference type="EMBL" id="EDK45492.1"/>
    </source>
</evidence>
<keyword evidence="7" id="KW-0539">Nucleus</keyword>